<dbReference type="RefSeq" id="WP_116554765.1">
    <property type="nucleotide sequence ID" value="NZ_QCZG01000018.1"/>
</dbReference>
<feature type="domain" description="Fumarylacetoacetase-like C-terminal" evidence="1">
    <location>
        <begin position="81"/>
        <end position="302"/>
    </location>
</feature>
<keyword evidence="3" id="KW-1185">Reference proteome</keyword>
<evidence type="ECO:0000313" key="3">
    <source>
        <dbReference type="Proteomes" id="UP000245998"/>
    </source>
</evidence>
<dbReference type="SUPFAM" id="SSF56529">
    <property type="entry name" value="FAH"/>
    <property type="match status" value="1"/>
</dbReference>
<dbReference type="InterPro" id="IPR036663">
    <property type="entry name" value="Fumarylacetoacetase_C_sf"/>
</dbReference>
<name>A0A2U1K0X8_9BACI</name>
<dbReference type="EMBL" id="QCZG01000018">
    <property type="protein sequence ID" value="PWA11170.1"/>
    <property type="molecule type" value="Genomic_DNA"/>
</dbReference>
<dbReference type="AlphaFoldDB" id="A0A2U1K0X8"/>
<dbReference type="PANTHER" id="PTHR43211">
    <property type="entry name" value="FUMARYLACETOACETATE HYDROLASE"/>
    <property type="match status" value="1"/>
</dbReference>
<sequence>MKFVTFKNPKGETRAGLLVNDGVVDMNTASNGELPSDLLEYLKSTEEYLPLVERLNLLEKKPDFTLEEVRLQAPLLNPPSFRDFMAFEKHVSNSRIKTNSSVPEEWYQIPVFYFSNHHAIVGPDAPIKVPNKTRCLDFELEIACIIGKQGTNIRADEADDYIFGFTILNDWSARDLQMQEMRVGLGPAKGKDFATSIGPYIITKDEIEKFKNGKGYDLKMTAKVNGKQYTSGNWNEIHYSFGEMIERASDGVTLYPGDIIGSGTVGWGCIGELPAEKQRWLQPGDVVELEVERLGILKNQIV</sequence>
<dbReference type="GO" id="GO:0003824">
    <property type="term" value="F:catalytic activity"/>
    <property type="evidence" value="ECO:0007669"/>
    <property type="project" value="InterPro"/>
</dbReference>
<dbReference type="OrthoDB" id="9805307at2"/>
<dbReference type="InterPro" id="IPR011234">
    <property type="entry name" value="Fumarylacetoacetase-like_C"/>
</dbReference>
<organism evidence="2 3">
    <name type="scientific">Pueribacillus theae</name>
    <dbReference type="NCBI Taxonomy" id="2171751"/>
    <lineage>
        <taxon>Bacteria</taxon>
        <taxon>Bacillati</taxon>
        <taxon>Bacillota</taxon>
        <taxon>Bacilli</taxon>
        <taxon>Bacillales</taxon>
        <taxon>Bacillaceae</taxon>
        <taxon>Pueribacillus</taxon>
    </lineage>
</organism>
<proteinExistence type="predicted"/>
<gene>
    <name evidence="2" type="ORF">DCC39_10050</name>
</gene>
<evidence type="ECO:0000259" key="1">
    <source>
        <dbReference type="Pfam" id="PF01557"/>
    </source>
</evidence>
<evidence type="ECO:0000313" key="2">
    <source>
        <dbReference type="EMBL" id="PWA11170.1"/>
    </source>
</evidence>
<comment type="caution">
    <text evidence="2">The sequence shown here is derived from an EMBL/GenBank/DDBJ whole genome shotgun (WGS) entry which is preliminary data.</text>
</comment>
<dbReference type="Proteomes" id="UP000245998">
    <property type="component" value="Unassembled WGS sequence"/>
</dbReference>
<reference evidence="2 3" key="1">
    <citation type="submission" date="2018-04" db="EMBL/GenBank/DDBJ databases">
        <title>Camelliibacillus theae gen. nov., sp. nov., isolated from Pu'er tea.</title>
        <authorList>
            <person name="Niu L."/>
        </authorList>
    </citation>
    <scope>NUCLEOTIDE SEQUENCE [LARGE SCALE GENOMIC DNA]</scope>
    <source>
        <strain evidence="2 3">T8</strain>
    </source>
</reference>
<dbReference type="Pfam" id="PF01557">
    <property type="entry name" value="FAA_hydrolase"/>
    <property type="match status" value="1"/>
</dbReference>
<protein>
    <submittedName>
        <fullName evidence="2">Fumarylacetoacetase</fullName>
    </submittedName>
</protein>
<accession>A0A2U1K0X8</accession>
<dbReference type="PANTHER" id="PTHR43211:SF1">
    <property type="entry name" value="BLL6422 PROTEIN"/>
    <property type="match status" value="1"/>
</dbReference>
<dbReference type="Gene3D" id="3.90.850.10">
    <property type="entry name" value="Fumarylacetoacetase-like, C-terminal domain"/>
    <property type="match status" value="1"/>
</dbReference>